<name>X0VRW1_9ZZZZ</name>
<dbReference type="GO" id="GO:0015093">
    <property type="term" value="F:ferrous iron transmembrane transporter activity"/>
    <property type="evidence" value="ECO:0007669"/>
    <property type="project" value="TreeGrafter"/>
</dbReference>
<dbReference type="InterPro" id="IPR027417">
    <property type="entry name" value="P-loop_NTPase"/>
</dbReference>
<dbReference type="EMBL" id="BARS01033776">
    <property type="protein sequence ID" value="GAG15203.1"/>
    <property type="molecule type" value="Genomic_DNA"/>
</dbReference>
<feature type="transmembrane region" description="Helical" evidence="1">
    <location>
        <begin position="227"/>
        <end position="251"/>
    </location>
</feature>
<dbReference type="GO" id="GO:0005525">
    <property type="term" value="F:GTP binding"/>
    <property type="evidence" value="ECO:0007669"/>
    <property type="project" value="InterPro"/>
</dbReference>
<evidence type="ECO:0000259" key="2">
    <source>
        <dbReference type="PROSITE" id="PS51711"/>
    </source>
</evidence>
<feature type="domain" description="FeoB-type G" evidence="2">
    <location>
        <begin position="1"/>
        <end position="112"/>
    </location>
</feature>
<dbReference type="InterPro" id="IPR030389">
    <property type="entry name" value="G_FEOB_dom"/>
</dbReference>
<protein>
    <recommendedName>
        <fullName evidence="2">FeoB-type G domain-containing protein</fullName>
    </recommendedName>
</protein>
<evidence type="ECO:0000313" key="3">
    <source>
        <dbReference type="EMBL" id="GAG15203.1"/>
    </source>
</evidence>
<dbReference type="Gene3D" id="3.40.50.300">
    <property type="entry name" value="P-loop containing nucleotide triphosphate hydrolases"/>
    <property type="match status" value="1"/>
</dbReference>
<accession>X0VRW1</accession>
<organism evidence="3">
    <name type="scientific">marine sediment metagenome</name>
    <dbReference type="NCBI Taxonomy" id="412755"/>
    <lineage>
        <taxon>unclassified sequences</taxon>
        <taxon>metagenomes</taxon>
        <taxon>ecological metagenomes</taxon>
    </lineage>
</organism>
<feature type="non-terminal residue" evidence="3">
    <location>
        <position position="260"/>
    </location>
</feature>
<dbReference type="GO" id="GO:0005886">
    <property type="term" value="C:plasma membrane"/>
    <property type="evidence" value="ECO:0007669"/>
    <property type="project" value="TreeGrafter"/>
</dbReference>
<comment type="caution">
    <text evidence="3">The sequence shown here is derived from an EMBL/GenBank/DDBJ whole genome shotgun (WGS) entry which is preliminary data.</text>
</comment>
<dbReference type="Pfam" id="PF02421">
    <property type="entry name" value="FeoB_N"/>
    <property type="match status" value="1"/>
</dbReference>
<keyword evidence="1" id="KW-0472">Membrane</keyword>
<feature type="non-terminal residue" evidence="3">
    <location>
        <position position="1"/>
    </location>
</feature>
<keyword evidence="1" id="KW-0812">Transmembrane</keyword>
<gene>
    <name evidence="3" type="ORF">S01H1_52261</name>
</gene>
<dbReference type="PROSITE" id="PS51711">
    <property type="entry name" value="G_FEOB"/>
    <property type="match status" value="1"/>
</dbReference>
<dbReference type="InterPro" id="IPR050860">
    <property type="entry name" value="FeoB_GTPase"/>
</dbReference>
<evidence type="ECO:0000256" key="1">
    <source>
        <dbReference type="SAM" id="Phobius"/>
    </source>
</evidence>
<dbReference type="PANTHER" id="PTHR43185:SF1">
    <property type="entry name" value="FE(2+) TRANSPORTER FEOB"/>
    <property type="match status" value="1"/>
</dbReference>
<sequence length="260" mass="29268">VIDTPGLHCLYIHSEEELIVRDMIFKETPDIIIQCIDANQLKQSLTLTADLLELGIPMVISLNAIDETAKKGIWIDSTGLSRFLGVPVIESIAINGLGTRELKAAINKARRGKCNLRYGEIIDDGISAIECSLPADISFKRKTAILLMLNDPFLADYLTKEYGRQKVAQLTEQVSRIRQQFNGHFGRALNNKRSRWADDIVENTTRKQKITPGQFSAAFGRLSRHPIFGIPILFMVILMMYLLVVNVANVITGWMNQILW</sequence>
<dbReference type="SUPFAM" id="SSF52540">
    <property type="entry name" value="P-loop containing nucleoside triphosphate hydrolases"/>
    <property type="match status" value="1"/>
</dbReference>
<reference evidence="3" key="1">
    <citation type="journal article" date="2014" name="Front. Microbiol.">
        <title>High frequency of phylogenetically diverse reductive dehalogenase-homologous genes in deep subseafloor sedimentary metagenomes.</title>
        <authorList>
            <person name="Kawai M."/>
            <person name="Futagami T."/>
            <person name="Toyoda A."/>
            <person name="Takaki Y."/>
            <person name="Nishi S."/>
            <person name="Hori S."/>
            <person name="Arai W."/>
            <person name="Tsubouchi T."/>
            <person name="Morono Y."/>
            <person name="Uchiyama I."/>
            <person name="Ito T."/>
            <person name="Fujiyama A."/>
            <person name="Inagaki F."/>
            <person name="Takami H."/>
        </authorList>
    </citation>
    <scope>NUCLEOTIDE SEQUENCE</scope>
    <source>
        <strain evidence="3">Expedition CK06-06</strain>
    </source>
</reference>
<dbReference type="Pfam" id="PF17910">
    <property type="entry name" value="FeoB_Cyto"/>
    <property type="match status" value="1"/>
</dbReference>
<dbReference type="InterPro" id="IPR041069">
    <property type="entry name" value="FeoB_Cyto"/>
</dbReference>
<keyword evidence="1" id="KW-1133">Transmembrane helix</keyword>
<dbReference type="PANTHER" id="PTHR43185">
    <property type="entry name" value="FERROUS IRON TRANSPORT PROTEIN B"/>
    <property type="match status" value="1"/>
</dbReference>
<dbReference type="AlphaFoldDB" id="X0VRW1"/>
<proteinExistence type="predicted"/>